<gene>
    <name evidence="1" type="ORF">ACFQND_09220</name>
</gene>
<evidence type="ECO:0000313" key="1">
    <source>
        <dbReference type="EMBL" id="MFC6281408.1"/>
    </source>
</evidence>
<name>A0ABW1TXD6_9BURK</name>
<proteinExistence type="predicted"/>
<dbReference type="Gene3D" id="1.25.40.10">
    <property type="entry name" value="Tetratricopeptide repeat domain"/>
    <property type="match status" value="1"/>
</dbReference>
<dbReference type="RefSeq" id="WP_371439073.1">
    <property type="nucleotide sequence ID" value="NZ_JBHSRS010000018.1"/>
</dbReference>
<sequence length="121" mass="12852">MSASSPGRGTDPAALERLLAAGRDSALLRMGLALAYHRREDYEAARLHVTQALVFDPDFAAAGRLKGLIALACGDTVGAEAAFTGALAVAQRRGDYQLAKELVVRLRRLQAPQHEVPGDLS</sequence>
<organism evidence="1 2">
    <name type="scientific">Polaromonas aquatica</name>
    <dbReference type="NCBI Taxonomy" id="332657"/>
    <lineage>
        <taxon>Bacteria</taxon>
        <taxon>Pseudomonadati</taxon>
        <taxon>Pseudomonadota</taxon>
        <taxon>Betaproteobacteria</taxon>
        <taxon>Burkholderiales</taxon>
        <taxon>Comamonadaceae</taxon>
        <taxon>Polaromonas</taxon>
    </lineage>
</organism>
<dbReference type="EMBL" id="JBHSRS010000018">
    <property type="protein sequence ID" value="MFC6281408.1"/>
    <property type="molecule type" value="Genomic_DNA"/>
</dbReference>
<accession>A0ABW1TXD6</accession>
<protein>
    <submittedName>
        <fullName evidence="1">Tetratricopeptide repeat protein</fullName>
    </submittedName>
</protein>
<dbReference type="InterPro" id="IPR011990">
    <property type="entry name" value="TPR-like_helical_dom_sf"/>
</dbReference>
<dbReference type="SUPFAM" id="SSF48452">
    <property type="entry name" value="TPR-like"/>
    <property type="match status" value="1"/>
</dbReference>
<evidence type="ECO:0000313" key="2">
    <source>
        <dbReference type="Proteomes" id="UP001596270"/>
    </source>
</evidence>
<reference evidence="2" key="1">
    <citation type="journal article" date="2019" name="Int. J. Syst. Evol. Microbiol.">
        <title>The Global Catalogue of Microorganisms (GCM) 10K type strain sequencing project: providing services to taxonomists for standard genome sequencing and annotation.</title>
        <authorList>
            <consortium name="The Broad Institute Genomics Platform"/>
            <consortium name="The Broad Institute Genome Sequencing Center for Infectious Disease"/>
            <person name="Wu L."/>
            <person name="Ma J."/>
        </authorList>
    </citation>
    <scope>NUCLEOTIDE SEQUENCE [LARGE SCALE GENOMIC DNA]</scope>
    <source>
        <strain evidence="2">CCUG 39402</strain>
    </source>
</reference>
<keyword evidence="2" id="KW-1185">Reference proteome</keyword>
<dbReference type="Proteomes" id="UP001596270">
    <property type="component" value="Unassembled WGS sequence"/>
</dbReference>
<comment type="caution">
    <text evidence="1">The sequence shown here is derived from an EMBL/GenBank/DDBJ whole genome shotgun (WGS) entry which is preliminary data.</text>
</comment>